<evidence type="ECO:0000313" key="1">
    <source>
        <dbReference type="EMBL" id="TNJ62395.1"/>
    </source>
</evidence>
<evidence type="ECO:0000313" key="2">
    <source>
        <dbReference type="Proteomes" id="UP000307943"/>
    </source>
</evidence>
<dbReference type="AlphaFoldDB" id="A0A5C4T0R4"/>
<accession>A0A5C4T0R4</accession>
<organism evidence="1 2">
    <name type="scientific">Paenibacillus hemerocallicola</name>
    <dbReference type="NCBI Taxonomy" id="1172614"/>
    <lineage>
        <taxon>Bacteria</taxon>
        <taxon>Bacillati</taxon>
        <taxon>Bacillota</taxon>
        <taxon>Bacilli</taxon>
        <taxon>Bacillales</taxon>
        <taxon>Paenibacillaceae</taxon>
        <taxon>Paenibacillus</taxon>
    </lineage>
</organism>
<proteinExistence type="predicted"/>
<gene>
    <name evidence="1" type="ORF">FE784_30965</name>
</gene>
<dbReference type="OrthoDB" id="2380855at2"/>
<name>A0A5C4T0R4_9BACL</name>
<sequence length="266" mass="29402">MEQLRVVRMKSRVSLVIALRDGYVSGPPSDRNMEVRLVQYPRKPIGKPDGTYIFVDLDPGTYRLDISSTYYFRETRDISVGSSNRVIHIPLIPIPSYPYKPNDTLVRAIVAEASGAPLRHAGVTATLLSDDCVKGRISEDKTVKGSDEITVASLTGKIEIGDRFLLVGRGSKEGREIVCIREVLEHQKRFRLESVLTSSYSRGSLLYPIYATKTTERGELAVAFPGGKSNSFKAELRIEREPGVTIAAQEITVAEGQTVNLGTWTV</sequence>
<comment type="caution">
    <text evidence="1">The sequence shown here is derived from an EMBL/GenBank/DDBJ whole genome shotgun (WGS) entry which is preliminary data.</text>
</comment>
<protein>
    <submittedName>
        <fullName evidence="1">Uncharacterized protein</fullName>
    </submittedName>
</protein>
<dbReference type="Proteomes" id="UP000307943">
    <property type="component" value="Unassembled WGS sequence"/>
</dbReference>
<keyword evidence="2" id="KW-1185">Reference proteome</keyword>
<dbReference type="EMBL" id="VDCQ01000060">
    <property type="protein sequence ID" value="TNJ62395.1"/>
    <property type="molecule type" value="Genomic_DNA"/>
</dbReference>
<reference evidence="1 2" key="1">
    <citation type="submission" date="2019-05" db="EMBL/GenBank/DDBJ databases">
        <title>We sequenced the genome of Paenibacillus hemerocallicola KCTC 33185 for further insight into its adaptation and study the phylogeny of Paenibacillus.</title>
        <authorList>
            <person name="Narsing Rao M.P."/>
        </authorList>
    </citation>
    <scope>NUCLEOTIDE SEQUENCE [LARGE SCALE GENOMIC DNA]</scope>
    <source>
        <strain evidence="1 2">KCTC 33185</strain>
    </source>
</reference>
<dbReference type="RefSeq" id="WP_139606138.1">
    <property type="nucleotide sequence ID" value="NZ_VDCQ01000060.1"/>
</dbReference>